<proteinExistence type="predicted"/>
<keyword evidence="2" id="KW-1185">Reference proteome</keyword>
<accession>A0AC61RIP3</accession>
<sequence length="95" mass="10774">MMYQVAFANSFKKAYKKCVKRGLPVEDLQATITLLVQNGSLPPEYKPHKLQGKRKGQWECHIGGIGSDWLLVWEQHDDTLLMIMVDTGTHADIFG</sequence>
<name>A0AC61RIP3_9BACT</name>
<evidence type="ECO:0000313" key="2">
    <source>
        <dbReference type="Proteomes" id="UP000306319"/>
    </source>
</evidence>
<evidence type="ECO:0000313" key="1">
    <source>
        <dbReference type="EMBL" id="TGY79511.1"/>
    </source>
</evidence>
<comment type="caution">
    <text evidence="1">The sequence shown here is derived from an EMBL/GenBank/DDBJ whole genome shotgun (WGS) entry which is preliminary data.</text>
</comment>
<reference evidence="1" key="1">
    <citation type="submission" date="2019-04" db="EMBL/GenBank/DDBJ databases">
        <title>Microbes associate with the intestines of laboratory mice.</title>
        <authorList>
            <person name="Navarre W."/>
            <person name="Wong E."/>
            <person name="Huang K."/>
            <person name="Tropini C."/>
            <person name="Ng K."/>
            <person name="Yu B."/>
        </authorList>
    </citation>
    <scope>NUCLEOTIDE SEQUENCE</scope>
    <source>
        <strain evidence="1">NM04_E33</strain>
    </source>
</reference>
<protein>
    <submittedName>
        <fullName evidence="1">Type II toxin-antitoxin system YafQ family toxin</fullName>
    </submittedName>
</protein>
<dbReference type="Proteomes" id="UP000306319">
    <property type="component" value="Unassembled WGS sequence"/>
</dbReference>
<gene>
    <name evidence="1" type="ORF">E5331_05725</name>
</gene>
<dbReference type="EMBL" id="SRYB01000006">
    <property type="protein sequence ID" value="TGY79511.1"/>
    <property type="molecule type" value="Genomic_DNA"/>
</dbReference>
<organism evidence="1 2">
    <name type="scientific">Lepagella muris</name>
    <dbReference type="NCBI Taxonomy" id="3032870"/>
    <lineage>
        <taxon>Bacteria</taxon>
        <taxon>Pseudomonadati</taxon>
        <taxon>Bacteroidota</taxon>
        <taxon>Bacteroidia</taxon>
        <taxon>Bacteroidales</taxon>
        <taxon>Muribaculaceae</taxon>
        <taxon>Lepagella</taxon>
    </lineage>
</organism>